<dbReference type="GO" id="GO:0006508">
    <property type="term" value="P:proteolysis"/>
    <property type="evidence" value="ECO:0007669"/>
    <property type="project" value="UniProtKB-KW"/>
</dbReference>
<dbReference type="KEGG" id="sva:SVA_0363"/>
<dbReference type="InterPro" id="IPR001539">
    <property type="entry name" value="Peptidase_U32"/>
</dbReference>
<keyword evidence="1" id="KW-0479">Metal-binding</keyword>
<dbReference type="HAMAP" id="MF_02233">
    <property type="entry name" value="UbiV"/>
    <property type="match status" value="1"/>
</dbReference>
<dbReference type="InterPro" id="IPR043693">
    <property type="entry name" value="UbiV"/>
</dbReference>
<evidence type="ECO:0000313" key="2">
    <source>
        <dbReference type="EMBL" id="BAU46945.1"/>
    </source>
</evidence>
<keyword evidence="1" id="KW-0004">4Fe-4S</keyword>
<keyword evidence="3" id="KW-1185">Reference proteome</keyword>
<organism evidence="2 3">
    <name type="scientific">Sulfurifustis variabilis</name>
    <dbReference type="NCBI Taxonomy" id="1675686"/>
    <lineage>
        <taxon>Bacteria</taxon>
        <taxon>Pseudomonadati</taxon>
        <taxon>Pseudomonadota</taxon>
        <taxon>Gammaproteobacteria</taxon>
        <taxon>Acidiferrobacterales</taxon>
        <taxon>Acidiferrobacteraceae</taxon>
        <taxon>Sulfurifustis</taxon>
    </lineage>
</organism>
<feature type="binding site" evidence="1">
    <location>
        <position position="173"/>
    </location>
    <ligand>
        <name>[4Fe-4S] cluster</name>
        <dbReference type="ChEBI" id="CHEBI:49883"/>
    </ligand>
</feature>
<comment type="function">
    <text evidence="1">Required for O(2)-independent ubiquinone (coenzyme Q) biosynthesis. Together with UbiU, is essential for the C6-hydroxylation reaction in the oxygen-independent ubiquinone biosynthesis pathway.</text>
</comment>
<evidence type="ECO:0000256" key="1">
    <source>
        <dbReference type="HAMAP-Rule" id="MF_02233"/>
    </source>
</evidence>
<protein>
    <recommendedName>
        <fullName evidence="1">Ubiquinone biosynthesis protein UbiV</fullName>
    </recommendedName>
</protein>
<keyword evidence="2" id="KW-0645">Protease</keyword>
<evidence type="ECO:0000313" key="3">
    <source>
        <dbReference type="Proteomes" id="UP000218899"/>
    </source>
</evidence>
<comment type="similarity">
    <text evidence="1">Belongs to the peptidase U32 family. UbiV subfamily.</text>
</comment>
<comment type="subunit">
    <text evidence="1">Forms a heterodimer with UbiU.</text>
</comment>
<feature type="binding site" evidence="1">
    <location>
        <position position="186"/>
    </location>
    <ligand>
        <name>[4Fe-4S] cluster</name>
        <dbReference type="ChEBI" id="CHEBI:49883"/>
    </ligand>
</feature>
<comment type="pathway">
    <text evidence="1">Cofactor biosynthesis; ubiquinone biosynthesis.</text>
</comment>
<feature type="binding site" evidence="1">
    <location>
        <position position="190"/>
    </location>
    <ligand>
        <name>[4Fe-4S] cluster</name>
        <dbReference type="ChEBI" id="CHEBI:49883"/>
    </ligand>
</feature>
<gene>
    <name evidence="1" type="primary">ubiV</name>
    <name evidence="2" type="ORF">SVA_0363</name>
</gene>
<dbReference type="AlphaFoldDB" id="A0A1B4V132"/>
<accession>A0A1B4V132</accession>
<dbReference type="RefSeq" id="WP_096457940.1">
    <property type="nucleotide sequence ID" value="NZ_AP014936.1"/>
</dbReference>
<dbReference type="EMBL" id="AP014936">
    <property type="protein sequence ID" value="BAU46945.1"/>
    <property type="molecule type" value="Genomic_DNA"/>
</dbReference>
<keyword evidence="1" id="KW-0408">Iron</keyword>
<dbReference type="PANTHER" id="PTHR30217:SF11">
    <property type="entry name" value="UBIQUINONE BIOSYNTHESIS PROTEIN UBIV"/>
    <property type="match status" value="1"/>
</dbReference>
<dbReference type="GO" id="GO:0046872">
    <property type="term" value="F:metal ion binding"/>
    <property type="evidence" value="ECO:0007669"/>
    <property type="project" value="UniProtKB-KW"/>
</dbReference>
<name>A0A1B4V132_9GAMM</name>
<dbReference type="GO" id="GO:0006744">
    <property type="term" value="P:ubiquinone biosynthetic process"/>
    <property type="evidence" value="ECO:0007669"/>
    <property type="project" value="UniProtKB-UniRule"/>
</dbReference>
<dbReference type="Pfam" id="PF01136">
    <property type="entry name" value="Peptidase_U32"/>
    <property type="match status" value="1"/>
</dbReference>
<dbReference type="OrthoDB" id="8523349at2"/>
<reference evidence="2 3" key="1">
    <citation type="submission" date="2015-08" db="EMBL/GenBank/DDBJ databases">
        <title>Complete genome sequence of Sulfurifustis variabilis.</title>
        <authorList>
            <person name="Miura A."/>
            <person name="Kojima H."/>
            <person name="Fukui M."/>
        </authorList>
    </citation>
    <scope>NUCLEOTIDE SEQUENCE [LARGE SCALE GENOMIC DNA]</scope>
    <source>
        <strain evidence="3">skN76</strain>
    </source>
</reference>
<comment type="cofactor">
    <cofactor evidence="1">
        <name>[4Fe-4S] cluster</name>
        <dbReference type="ChEBI" id="CHEBI:49883"/>
    </cofactor>
</comment>
<dbReference type="Proteomes" id="UP000218899">
    <property type="component" value="Chromosome"/>
</dbReference>
<dbReference type="NCBIfam" id="NF011991">
    <property type="entry name" value="PRK15447.1"/>
    <property type="match status" value="1"/>
</dbReference>
<sequence length="296" mass="32364">MKLSLGPILYFWERDAVFDFYRKVADAPVDVVYLGEVVCSKRRRLRRDDWLAIGEALAAAGKEVVFSTLALIEAESEVSSLRRTVENGRFAVEANDMAGVSLLEGRSFVAGPHLNVYNADTLALLSAAGARRWVMPVELDAGTLEDMQAARPAGMETEIFAFGRLPLAFSARCFTARAHNLAKDDCGFRCGDDPEGMALRTREGQAFLTLNGIQVQSAGTYNLIRELPELERLGVDIARLSPQPRGMDAVIAAFRDVIDRRRDPGDACASLAPHLAHGSCNGYWRGEAGMTWNAPA</sequence>
<dbReference type="InterPro" id="IPR051454">
    <property type="entry name" value="RNA/ubiquinone_mod_enzymes"/>
</dbReference>
<dbReference type="UniPathway" id="UPA00232"/>
<dbReference type="GO" id="GO:0008233">
    <property type="term" value="F:peptidase activity"/>
    <property type="evidence" value="ECO:0007669"/>
    <property type="project" value="UniProtKB-KW"/>
</dbReference>
<keyword evidence="1" id="KW-0831">Ubiquinone biosynthesis</keyword>
<feature type="binding site" evidence="1">
    <location>
        <position position="39"/>
    </location>
    <ligand>
        <name>[4Fe-4S] cluster</name>
        <dbReference type="ChEBI" id="CHEBI:49883"/>
    </ligand>
</feature>
<keyword evidence="1" id="KW-0411">Iron-sulfur</keyword>
<dbReference type="GO" id="GO:0051539">
    <property type="term" value="F:4 iron, 4 sulfur cluster binding"/>
    <property type="evidence" value="ECO:0007669"/>
    <property type="project" value="UniProtKB-UniRule"/>
</dbReference>
<keyword evidence="2" id="KW-0378">Hydrolase</keyword>
<proteinExistence type="inferred from homology"/>
<dbReference type="PANTHER" id="PTHR30217">
    <property type="entry name" value="PEPTIDASE U32 FAMILY"/>
    <property type="match status" value="1"/>
</dbReference>